<dbReference type="CDD" id="cd02440">
    <property type="entry name" value="AdoMet_MTases"/>
    <property type="match status" value="1"/>
</dbReference>
<keyword evidence="3 5" id="KW-0808">Transferase</keyword>
<dbReference type="RefSeq" id="WP_379592325.1">
    <property type="nucleotide sequence ID" value="NZ_JBHRTN010000001.1"/>
</dbReference>
<dbReference type="InterPro" id="IPR013216">
    <property type="entry name" value="Methyltransf_11"/>
</dbReference>
<gene>
    <name evidence="5" type="ORF">ACFOD4_00090</name>
</gene>
<dbReference type="GO" id="GO:0008168">
    <property type="term" value="F:methyltransferase activity"/>
    <property type="evidence" value="ECO:0007669"/>
    <property type="project" value="UniProtKB-KW"/>
</dbReference>
<proteinExistence type="inferred from homology"/>
<feature type="domain" description="Methyltransferase type 11" evidence="4">
    <location>
        <begin position="49"/>
        <end position="140"/>
    </location>
</feature>
<dbReference type="InterPro" id="IPR029063">
    <property type="entry name" value="SAM-dependent_MTases_sf"/>
</dbReference>
<dbReference type="EC" id="2.1.1.-" evidence="5"/>
<name>A0ABV7FVS5_9PROT</name>
<keyword evidence="6" id="KW-1185">Reference proteome</keyword>
<comment type="caution">
    <text evidence="5">The sequence shown here is derived from an EMBL/GenBank/DDBJ whole genome shotgun (WGS) entry which is preliminary data.</text>
</comment>
<reference evidence="6" key="1">
    <citation type="journal article" date="2019" name="Int. J. Syst. Evol. Microbiol.">
        <title>The Global Catalogue of Microorganisms (GCM) 10K type strain sequencing project: providing services to taxonomists for standard genome sequencing and annotation.</title>
        <authorList>
            <consortium name="The Broad Institute Genomics Platform"/>
            <consortium name="The Broad Institute Genome Sequencing Center for Infectious Disease"/>
            <person name="Wu L."/>
            <person name="Ma J."/>
        </authorList>
    </citation>
    <scope>NUCLEOTIDE SEQUENCE [LARGE SCALE GENOMIC DNA]</scope>
    <source>
        <strain evidence="6">KCTC 52094</strain>
    </source>
</reference>
<keyword evidence="2 5" id="KW-0489">Methyltransferase</keyword>
<dbReference type="Pfam" id="PF08241">
    <property type="entry name" value="Methyltransf_11"/>
    <property type="match status" value="1"/>
</dbReference>
<dbReference type="PANTHER" id="PTHR44942">
    <property type="entry name" value="METHYLTRANSF_11 DOMAIN-CONTAINING PROTEIN"/>
    <property type="match status" value="1"/>
</dbReference>
<dbReference type="InterPro" id="IPR051052">
    <property type="entry name" value="Diverse_substrate_MTase"/>
</dbReference>
<dbReference type="PANTHER" id="PTHR44942:SF4">
    <property type="entry name" value="METHYLTRANSFERASE TYPE 11 DOMAIN-CONTAINING PROTEIN"/>
    <property type="match status" value="1"/>
</dbReference>
<comment type="similarity">
    <text evidence="1">Belongs to the methyltransferase superfamily.</text>
</comment>
<dbReference type="GO" id="GO:0032259">
    <property type="term" value="P:methylation"/>
    <property type="evidence" value="ECO:0007669"/>
    <property type="project" value="UniProtKB-KW"/>
</dbReference>
<evidence type="ECO:0000256" key="1">
    <source>
        <dbReference type="ARBA" id="ARBA00008361"/>
    </source>
</evidence>
<sequence>MNADTHGGWQASTEAWIREMGEAGDYGRRFVLDGPMLACIRGRGFRTALDVGCGEGRFCRLMQLEGISTVGVDPVEALISRARELDPTGEYRVGRAEALGMGSASFDLVVSYLSLIDIPDLSAGLAEMVRVLRPGGTLLIANLTSFATAGMPDGWHSEVGGEPRFVIDGYLEERAVWVAWRGIRVQNWHRPLSAYVGRLLGHGLQLVHFDEPAPEGGDPRDAAHYRRVPLFHLMQWRKPEG</sequence>
<dbReference type="SUPFAM" id="SSF53335">
    <property type="entry name" value="S-adenosyl-L-methionine-dependent methyltransferases"/>
    <property type="match status" value="1"/>
</dbReference>
<dbReference type="Gene3D" id="3.40.50.150">
    <property type="entry name" value="Vaccinia Virus protein VP39"/>
    <property type="match status" value="1"/>
</dbReference>
<evidence type="ECO:0000313" key="5">
    <source>
        <dbReference type="EMBL" id="MFC3123444.1"/>
    </source>
</evidence>
<evidence type="ECO:0000259" key="4">
    <source>
        <dbReference type="Pfam" id="PF08241"/>
    </source>
</evidence>
<protein>
    <submittedName>
        <fullName evidence="5">Class I SAM-dependent methyltransferase</fullName>
        <ecNumber evidence="5">2.1.1.-</ecNumber>
    </submittedName>
</protein>
<evidence type="ECO:0000256" key="2">
    <source>
        <dbReference type="ARBA" id="ARBA00022603"/>
    </source>
</evidence>
<accession>A0ABV7FVS5</accession>
<dbReference type="Proteomes" id="UP001595593">
    <property type="component" value="Unassembled WGS sequence"/>
</dbReference>
<evidence type="ECO:0000313" key="6">
    <source>
        <dbReference type="Proteomes" id="UP001595593"/>
    </source>
</evidence>
<organism evidence="5 6">
    <name type="scientific">Teichococcus globiformis</name>
    <dbReference type="NCBI Taxonomy" id="2307229"/>
    <lineage>
        <taxon>Bacteria</taxon>
        <taxon>Pseudomonadati</taxon>
        <taxon>Pseudomonadota</taxon>
        <taxon>Alphaproteobacteria</taxon>
        <taxon>Acetobacterales</taxon>
        <taxon>Roseomonadaceae</taxon>
        <taxon>Roseomonas</taxon>
    </lineage>
</organism>
<dbReference type="EMBL" id="JBHRTN010000001">
    <property type="protein sequence ID" value="MFC3123444.1"/>
    <property type="molecule type" value="Genomic_DNA"/>
</dbReference>
<evidence type="ECO:0000256" key="3">
    <source>
        <dbReference type="ARBA" id="ARBA00022679"/>
    </source>
</evidence>